<organism evidence="1">
    <name type="scientific">Arundo donax</name>
    <name type="common">Giant reed</name>
    <name type="synonym">Donax arundinaceus</name>
    <dbReference type="NCBI Taxonomy" id="35708"/>
    <lineage>
        <taxon>Eukaryota</taxon>
        <taxon>Viridiplantae</taxon>
        <taxon>Streptophyta</taxon>
        <taxon>Embryophyta</taxon>
        <taxon>Tracheophyta</taxon>
        <taxon>Spermatophyta</taxon>
        <taxon>Magnoliopsida</taxon>
        <taxon>Liliopsida</taxon>
        <taxon>Poales</taxon>
        <taxon>Poaceae</taxon>
        <taxon>PACMAD clade</taxon>
        <taxon>Arundinoideae</taxon>
        <taxon>Arundineae</taxon>
        <taxon>Arundo</taxon>
    </lineage>
</organism>
<proteinExistence type="predicted"/>
<dbReference type="AlphaFoldDB" id="A0A0A9AW78"/>
<accession>A0A0A9AW78</accession>
<reference evidence="1" key="1">
    <citation type="submission" date="2014-09" db="EMBL/GenBank/DDBJ databases">
        <authorList>
            <person name="Magalhaes I.L.F."/>
            <person name="Oliveira U."/>
            <person name="Santos F.R."/>
            <person name="Vidigal T.H.D.A."/>
            <person name="Brescovit A.D."/>
            <person name="Santos A.J."/>
        </authorList>
    </citation>
    <scope>NUCLEOTIDE SEQUENCE</scope>
    <source>
        <tissue evidence="1">Shoot tissue taken approximately 20 cm above the soil surface</tissue>
    </source>
</reference>
<dbReference type="EMBL" id="GBRH01242494">
    <property type="protein sequence ID" value="JAD55401.1"/>
    <property type="molecule type" value="Transcribed_RNA"/>
</dbReference>
<evidence type="ECO:0000313" key="1">
    <source>
        <dbReference type="EMBL" id="JAD55401.1"/>
    </source>
</evidence>
<reference evidence="1" key="2">
    <citation type="journal article" date="2015" name="Data Brief">
        <title>Shoot transcriptome of the giant reed, Arundo donax.</title>
        <authorList>
            <person name="Barrero R.A."/>
            <person name="Guerrero F.D."/>
            <person name="Moolhuijzen P."/>
            <person name="Goolsby J.A."/>
            <person name="Tidwell J."/>
            <person name="Bellgard S.E."/>
            <person name="Bellgard M.I."/>
        </authorList>
    </citation>
    <scope>NUCLEOTIDE SEQUENCE</scope>
    <source>
        <tissue evidence="1">Shoot tissue taken approximately 20 cm above the soil surface</tissue>
    </source>
</reference>
<name>A0A0A9AW78_ARUDO</name>
<protein>
    <submittedName>
        <fullName evidence="1">Uncharacterized protein</fullName>
    </submittedName>
</protein>
<sequence>MRWLVVPVGSWEPVSQGRRKDSREDQAWSLLGWRTGHGCLARAFDRGFCMASDGVDRMVIEEPKINSMTMKEI</sequence>